<sequence>MRIGLIIFPTDQGIQPIELGRETEARGFDSLWFPEHSHIPVSRRTPWGGRVGAPPLSPEYWRTHDQFIALTAVAAVTTTLKLGTGITLVAQRDPIWLAKEVASLDVISNGRLKFGVGYGWNHEEMESHGISPADIKRRRKMVREKVLACKELWTKDEAEFHGEFVNFEKSWSWPKPVQQPHPPIVIGASPTPLHFQHIVEYGDYWMPIEGRFPVDEKWTALQHAATEAGRDPSTIGLGVLGAKADAAHLHHLASIGTEFVALWLPPLDRSAALQAMDAYAPLVAEFNG</sequence>
<protein>
    <submittedName>
        <fullName evidence="6">Unannotated protein</fullName>
    </submittedName>
</protein>
<dbReference type="GO" id="GO:0046306">
    <property type="term" value="P:alkanesulfonate catabolic process"/>
    <property type="evidence" value="ECO:0007669"/>
    <property type="project" value="TreeGrafter"/>
</dbReference>
<dbReference type="EMBL" id="CAEZYF010000011">
    <property type="protein sequence ID" value="CAB4727074.1"/>
    <property type="molecule type" value="Genomic_DNA"/>
</dbReference>
<dbReference type="InterPro" id="IPR019921">
    <property type="entry name" value="Lucif-like_OxRdtase_Rv2161c"/>
</dbReference>
<dbReference type="InterPro" id="IPR011251">
    <property type="entry name" value="Luciferase-like_dom"/>
</dbReference>
<dbReference type="PANTHER" id="PTHR42847">
    <property type="entry name" value="ALKANESULFONATE MONOOXYGENASE"/>
    <property type="match status" value="1"/>
</dbReference>
<proteinExistence type="predicted"/>
<name>A0A6J6RWZ2_9ZZZZ</name>
<evidence type="ECO:0000256" key="2">
    <source>
        <dbReference type="ARBA" id="ARBA00022643"/>
    </source>
</evidence>
<dbReference type="EMBL" id="CAFBOL010000028">
    <property type="protein sequence ID" value="CAB4988373.1"/>
    <property type="molecule type" value="Genomic_DNA"/>
</dbReference>
<dbReference type="InterPro" id="IPR036661">
    <property type="entry name" value="Luciferase-like_sf"/>
</dbReference>
<dbReference type="EMBL" id="CAFBMT010000012">
    <property type="protein sequence ID" value="CAB4941091.1"/>
    <property type="molecule type" value="Genomic_DNA"/>
</dbReference>
<dbReference type="Gene3D" id="3.20.20.30">
    <property type="entry name" value="Luciferase-like domain"/>
    <property type="match status" value="1"/>
</dbReference>
<keyword evidence="4" id="KW-0503">Monooxygenase</keyword>
<keyword evidence="3" id="KW-0560">Oxidoreductase</keyword>
<dbReference type="PANTHER" id="PTHR42847:SF4">
    <property type="entry name" value="ALKANESULFONATE MONOOXYGENASE-RELATED"/>
    <property type="match status" value="1"/>
</dbReference>
<evidence type="ECO:0000313" key="9">
    <source>
        <dbReference type="EMBL" id="CAB4988373.1"/>
    </source>
</evidence>
<evidence type="ECO:0000256" key="1">
    <source>
        <dbReference type="ARBA" id="ARBA00022630"/>
    </source>
</evidence>
<dbReference type="GO" id="GO:0008726">
    <property type="term" value="F:alkanesulfonate monooxygenase activity"/>
    <property type="evidence" value="ECO:0007669"/>
    <property type="project" value="TreeGrafter"/>
</dbReference>
<organism evidence="6">
    <name type="scientific">freshwater metagenome</name>
    <dbReference type="NCBI Taxonomy" id="449393"/>
    <lineage>
        <taxon>unclassified sequences</taxon>
        <taxon>metagenomes</taxon>
        <taxon>ecological metagenomes</taxon>
    </lineage>
</organism>
<evidence type="ECO:0000313" key="7">
    <source>
        <dbReference type="EMBL" id="CAB4853265.1"/>
    </source>
</evidence>
<feature type="domain" description="Luciferase-like" evidence="5">
    <location>
        <begin position="17"/>
        <end position="239"/>
    </location>
</feature>
<evidence type="ECO:0000259" key="5">
    <source>
        <dbReference type="Pfam" id="PF00296"/>
    </source>
</evidence>
<reference evidence="6" key="1">
    <citation type="submission" date="2020-05" db="EMBL/GenBank/DDBJ databases">
        <authorList>
            <person name="Chiriac C."/>
            <person name="Salcher M."/>
            <person name="Ghai R."/>
            <person name="Kavagutti S V."/>
        </authorList>
    </citation>
    <scope>NUCLEOTIDE SEQUENCE</scope>
</reference>
<evidence type="ECO:0000313" key="8">
    <source>
        <dbReference type="EMBL" id="CAB4941091.1"/>
    </source>
</evidence>
<dbReference type="AlphaFoldDB" id="A0A6J6RWZ2"/>
<keyword evidence="2" id="KW-0288">FMN</keyword>
<dbReference type="SUPFAM" id="SSF51679">
    <property type="entry name" value="Bacterial luciferase-like"/>
    <property type="match status" value="1"/>
</dbReference>
<keyword evidence="1" id="KW-0285">Flavoprotein</keyword>
<evidence type="ECO:0000256" key="4">
    <source>
        <dbReference type="ARBA" id="ARBA00023033"/>
    </source>
</evidence>
<dbReference type="EMBL" id="CAFBIY010000225">
    <property type="protein sequence ID" value="CAB4853265.1"/>
    <property type="molecule type" value="Genomic_DNA"/>
</dbReference>
<evidence type="ECO:0000313" key="6">
    <source>
        <dbReference type="EMBL" id="CAB4727074.1"/>
    </source>
</evidence>
<dbReference type="Pfam" id="PF00296">
    <property type="entry name" value="Bac_luciferase"/>
    <property type="match status" value="1"/>
</dbReference>
<dbReference type="NCBIfam" id="TIGR03619">
    <property type="entry name" value="F420_Rv2161c"/>
    <property type="match status" value="1"/>
</dbReference>
<dbReference type="InterPro" id="IPR050172">
    <property type="entry name" value="SsuD_RutA_monooxygenase"/>
</dbReference>
<accession>A0A6J6RWZ2</accession>
<gene>
    <name evidence="6" type="ORF">UFOPK2656_01850</name>
    <name evidence="7" type="ORF">UFOPK3267_02792</name>
    <name evidence="8" type="ORF">UFOPK3651_02174</name>
    <name evidence="9" type="ORF">UFOPK3931_01304</name>
</gene>
<evidence type="ECO:0000256" key="3">
    <source>
        <dbReference type="ARBA" id="ARBA00023002"/>
    </source>
</evidence>